<dbReference type="EMBL" id="JAGIOE010000001">
    <property type="protein sequence ID" value="MBP2374619.1"/>
    <property type="molecule type" value="Genomic_DNA"/>
</dbReference>
<accession>A0ABS4WGA8</accession>
<gene>
    <name evidence="2" type="ORF">JOF46_002531</name>
</gene>
<organism evidence="2 3">
    <name type="scientific">Paeniglutamicibacter psychrophenolicus</name>
    <dbReference type="NCBI Taxonomy" id="257454"/>
    <lineage>
        <taxon>Bacteria</taxon>
        <taxon>Bacillati</taxon>
        <taxon>Actinomycetota</taxon>
        <taxon>Actinomycetes</taxon>
        <taxon>Micrococcales</taxon>
        <taxon>Micrococcaceae</taxon>
        <taxon>Paeniglutamicibacter</taxon>
    </lineage>
</organism>
<reference evidence="2 3" key="1">
    <citation type="submission" date="2021-03" db="EMBL/GenBank/DDBJ databases">
        <title>Sequencing the genomes of 1000 actinobacteria strains.</title>
        <authorList>
            <person name="Klenk H.-P."/>
        </authorList>
    </citation>
    <scope>NUCLEOTIDE SEQUENCE [LARGE SCALE GENOMIC DNA]</scope>
    <source>
        <strain evidence="2 3">DSM 15454</strain>
    </source>
</reference>
<feature type="region of interest" description="Disordered" evidence="1">
    <location>
        <begin position="201"/>
        <end position="259"/>
    </location>
</feature>
<name>A0ABS4WGA8_9MICC</name>
<comment type="caution">
    <text evidence="2">The sequence shown here is derived from an EMBL/GenBank/DDBJ whole genome shotgun (WGS) entry which is preliminary data.</text>
</comment>
<feature type="compositionally biased region" description="Basic and acidic residues" evidence="1">
    <location>
        <begin position="222"/>
        <end position="238"/>
    </location>
</feature>
<proteinExistence type="predicted"/>
<keyword evidence="3" id="KW-1185">Reference proteome</keyword>
<protein>
    <submittedName>
        <fullName evidence="2">Uncharacterized protein</fullName>
    </submittedName>
</protein>
<dbReference type="Proteomes" id="UP000766570">
    <property type="component" value="Unassembled WGS sequence"/>
</dbReference>
<evidence type="ECO:0000313" key="2">
    <source>
        <dbReference type="EMBL" id="MBP2374619.1"/>
    </source>
</evidence>
<feature type="compositionally biased region" description="Low complexity" evidence="1">
    <location>
        <begin position="205"/>
        <end position="219"/>
    </location>
</feature>
<sequence length="259" mass="28706">MDNVLDLASGNILTREDNRAAVPREPNDRLLDALVHVAFASWSNSWENKGRNDLVRWIVVAHDIRTGARIHHGATKNPRPMEEILTDIHRVVSDAGAPAWVAVPSKRGGVAAVLHETGTPVTRGLDPRNRAVGILIPEMARQSQQQSQDAIRAGLLCPEQRAALRKAEPVAQRPTTEKLYWWPEYLDISGMHTNKMVFRRRCIPGSARGQRTGRSQQSRGRGHPDLAQRHEDRPDGIRGSHPGPGNVVRCFNPPCDGAQ</sequence>
<evidence type="ECO:0000313" key="3">
    <source>
        <dbReference type="Proteomes" id="UP000766570"/>
    </source>
</evidence>
<evidence type="ECO:0000256" key="1">
    <source>
        <dbReference type="SAM" id="MobiDB-lite"/>
    </source>
</evidence>